<gene>
    <name evidence="3" type="ORF">BSAL_54495</name>
</gene>
<dbReference type="Proteomes" id="UP000051952">
    <property type="component" value="Unassembled WGS sequence"/>
</dbReference>
<dbReference type="VEuPathDB" id="TriTrypDB:BSAL_54495"/>
<organism evidence="3 4">
    <name type="scientific">Bodo saltans</name>
    <name type="common">Flagellated protozoan</name>
    <dbReference type="NCBI Taxonomy" id="75058"/>
    <lineage>
        <taxon>Eukaryota</taxon>
        <taxon>Discoba</taxon>
        <taxon>Euglenozoa</taxon>
        <taxon>Kinetoplastea</taxon>
        <taxon>Metakinetoplastina</taxon>
        <taxon>Eubodonida</taxon>
        <taxon>Bodonidae</taxon>
        <taxon>Bodo</taxon>
    </lineage>
</organism>
<evidence type="ECO:0000256" key="1">
    <source>
        <dbReference type="SAM" id="Phobius"/>
    </source>
</evidence>
<feature type="chain" id="PRO_5006621548" evidence="2">
    <location>
        <begin position="24"/>
        <end position="953"/>
    </location>
</feature>
<feature type="signal peptide" evidence="2">
    <location>
        <begin position="1"/>
        <end position="23"/>
    </location>
</feature>
<accession>A0A0S4ISR0</accession>
<protein>
    <submittedName>
        <fullName evidence="3">Membrane-associated protein, putative</fullName>
    </submittedName>
</protein>
<keyword evidence="1" id="KW-0812">Transmembrane</keyword>
<reference evidence="4" key="1">
    <citation type="submission" date="2015-09" db="EMBL/GenBank/DDBJ databases">
        <authorList>
            <consortium name="Pathogen Informatics"/>
        </authorList>
    </citation>
    <scope>NUCLEOTIDE SEQUENCE [LARGE SCALE GENOMIC DNA]</scope>
    <source>
        <strain evidence="4">Lake Konstanz</strain>
    </source>
</reference>
<proteinExistence type="predicted"/>
<keyword evidence="1" id="KW-0472">Membrane</keyword>
<keyword evidence="4" id="KW-1185">Reference proteome</keyword>
<keyword evidence="2" id="KW-0732">Signal</keyword>
<evidence type="ECO:0000313" key="3">
    <source>
        <dbReference type="EMBL" id="CUE72774.1"/>
    </source>
</evidence>
<evidence type="ECO:0000256" key="2">
    <source>
        <dbReference type="SAM" id="SignalP"/>
    </source>
</evidence>
<sequence length="953" mass="95470">MASFHYLLAAAVLAVAVFGGQSAMCPTYGVNESLFFYDMPLSCTASFDCWTEFCYAVNGTLTPTCTPFGNVSVATIQQAAARRVTCALSAALASVSSTDATCKKWGQSLTALYAAYYADQTSTNVTDACTADMCTLLTAGNATLASQVNFTSVCAINVTAVGSPCTYSCPDSTCAANLGSCGCTANAVVGTVDTNANLNVNSLLLSSTLQVVASASYGVLSGTCSNFSFTSSLKYVWSVTNSSGAVVLTANGSTLNVPANTLQAGNYTATVTATGLLSTQVSTKAVTLTYIVLDPVVTLSAPEKATTVRSYTLTAAVANPVSASSYNWSCVSQTVNASCPALNISTSALLFVSAGSAAGTFVYTYTYTTSKNSVSASVTVVVVSTDIPVVTFTAGKLSGGIGGASQYSVFYKTQVIAVSGFTVAFGSAYTRSWKVNGVSVNGTADSLTVNASSLSATSLSAVTSGDYVFNTITLTVTSSLNANDYVFNTITLTVTSSLNANVSASANVSVIVLDAFTSTLTVSKLGDNAATSAASLTDSLSFTATLTPALTTSNAPFGGALTTAIVVYQPGATTATSLYTTASGSAQVGVAPIIVNGTAAGTTVTFGVQVTLAGVVVASANSTFIVTLANLTAAASAVAASLDVISDPNEAVAALGNIGGCGCPWQHRRTAGLRLWLSLNACDCWRDMLTTTIVTGVQLSATQALSVATNVAALLSLSANKTDASAQVVNVMFVVMTGTSFNLDVASAVGGTIGQMDAQSGGAVATQLALVICAQVLVGQTASLDLGVAGSMTAASSTGAALAGLAVSDAASGVTVTLPSTFLLELSGLSADATYGAVTLALAVSPFSADNGTPIVGGVVQQSITSGTNTVAVTGLTTAIVIRMPAGSSGTSCVYRNETTNEWLTDGVEAVVVGGVVECHTLHLTAFATGSATAVALSVLVVALAVMLQLIAV</sequence>
<feature type="transmembrane region" description="Helical" evidence="1">
    <location>
        <begin position="926"/>
        <end position="952"/>
    </location>
</feature>
<dbReference type="EMBL" id="CYKH01000139">
    <property type="protein sequence ID" value="CUE72774.1"/>
    <property type="molecule type" value="Genomic_DNA"/>
</dbReference>
<name>A0A0S4ISR0_BODSA</name>
<keyword evidence="1" id="KW-1133">Transmembrane helix</keyword>
<dbReference type="OrthoDB" id="283575at2759"/>
<evidence type="ECO:0000313" key="4">
    <source>
        <dbReference type="Proteomes" id="UP000051952"/>
    </source>
</evidence>
<dbReference type="AlphaFoldDB" id="A0A0S4ISR0"/>